<keyword evidence="2" id="KW-1185">Reference proteome</keyword>
<sequence>MKKSYYCIIFILMLMLVGCSSKEDIINKAQEELPYEVLVPKYIPNGLGLSSMSSLSLERDFLKLRYESEDIQTYFRFSQEPNRRLNPNPQNLIEDVEKGIDPYDAIPDTELLVIEDFVGQFRRKGDAISYKFFVNISNLEVDEYTRYEFYSVGISEEDFQKIISSLE</sequence>
<dbReference type="EMBL" id="MLQQ01000031">
    <property type="protein sequence ID" value="OIJ11298.1"/>
    <property type="molecule type" value="Genomic_DNA"/>
</dbReference>
<accession>A0A1S2LFL7</accession>
<dbReference type="OrthoDB" id="9831110at2"/>
<protein>
    <recommendedName>
        <fullName evidence="3">DUF4367 domain-containing protein</fullName>
    </recommendedName>
</protein>
<dbReference type="AlphaFoldDB" id="A0A1S2LFL7"/>
<gene>
    <name evidence="1" type="ORF">BKP35_12360</name>
</gene>
<dbReference type="PROSITE" id="PS51257">
    <property type="entry name" value="PROKAR_LIPOPROTEIN"/>
    <property type="match status" value="1"/>
</dbReference>
<dbReference type="Proteomes" id="UP000180098">
    <property type="component" value="Unassembled WGS sequence"/>
</dbReference>
<name>A0A1S2LFL7_9BACI</name>
<reference evidence="1 2" key="1">
    <citation type="submission" date="2016-10" db="EMBL/GenBank/DDBJ databases">
        <title>Draft genome sequences of four alkaliphilic bacteria belonging to the Anaerobacillus genus.</title>
        <authorList>
            <person name="Bassil N.M."/>
            <person name="Lloyd J.R."/>
        </authorList>
    </citation>
    <scope>NUCLEOTIDE SEQUENCE [LARGE SCALE GENOMIC DNA]</scope>
    <source>
        <strain evidence="1 2">DSM 15340</strain>
    </source>
</reference>
<evidence type="ECO:0000313" key="1">
    <source>
        <dbReference type="EMBL" id="OIJ11298.1"/>
    </source>
</evidence>
<evidence type="ECO:0000313" key="2">
    <source>
        <dbReference type="Proteomes" id="UP000180098"/>
    </source>
</evidence>
<dbReference type="RefSeq" id="WP_071313668.1">
    <property type="nucleotide sequence ID" value="NZ_MLQQ01000031.1"/>
</dbReference>
<comment type="caution">
    <text evidence="1">The sequence shown here is derived from an EMBL/GenBank/DDBJ whole genome shotgun (WGS) entry which is preliminary data.</text>
</comment>
<organism evidence="1 2">
    <name type="scientific">Anaerobacillus arseniciselenatis</name>
    <dbReference type="NCBI Taxonomy" id="85682"/>
    <lineage>
        <taxon>Bacteria</taxon>
        <taxon>Bacillati</taxon>
        <taxon>Bacillota</taxon>
        <taxon>Bacilli</taxon>
        <taxon>Bacillales</taxon>
        <taxon>Bacillaceae</taxon>
        <taxon>Anaerobacillus</taxon>
    </lineage>
</organism>
<proteinExistence type="predicted"/>
<evidence type="ECO:0008006" key="3">
    <source>
        <dbReference type="Google" id="ProtNLM"/>
    </source>
</evidence>